<gene>
    <name evidence="2" type="primary">LOC125178142</name>
</gene>
<evidence type="ECO:0000313" key="2">
    <source>
        <dbReference type="RefSeq" id="XP_047737194.1"/>
    </source>
</evidence>
<protein>
    <submittedName>
        <fullName evidence="2">Uncharacterized protein LOC125178142</fullName>
    </submittedName>
</protein>
<dbReference type="Proteomes" id="UP000694843">
    <property type="component" value="Unplaced"/>
</dbReference>
<dbReference type="GeneID" id="125178142"/>
<organism evidence="1 2">
    <name type="scientific">Hyalella azteca</name>
    <name type="common">Amphipod</name>
    <dbReference type="NCBI Taxonomy" id="294128"/>
    <lineage>
        <taxon>Eukaryota</taxon>
        <taxon>Metazoa</taxon>
        <taxon>Ecdysozoa</taxon>
        <taxon>Arthropoda</taxon>
        <taxon>Crustacea</taxon>
        <taxon>Multicrustacea</taxon>
        <taxon>Malacostraca</taxon>
        <taxon>Eumalacostraca</taxon>
        <taxon>Peracarida</taxon>
        <taxon>Amphipoda</taxon>
        <taxon>Senticaudata</taxon>
        <taxon>Talitrida</taxon>
        <taxon>Talitroidea</taxon>
        <taxon>Hyalellidae</taxon>
        <taxon>Hyalella</taxon>
    </lineage>
</organism>
<dbReference type="SUPFAM" id="SSF56436">
    <property type="entry name" value="C-type lectin-like"/>
    <property type="match status" value="1"/>
</dbReference>
<name>A0A979FLU6_HYAAZ</name>
<dbReference type="InterPro" id="IPR016187">
    <property type="entry name" value="CTDL_fold"/>
</dbReference>
<dbReference type="KEGG" id="hazt:125178142"/>
<dbReference type="RefSeq" id="XP_047737194.1">
    <property type="nucleotide sequence ID" value="XM_047881238.1"/>
</dbReference>
<sequence>MHCFVRPKCSVASYDIATSVCSMTYEPTSEVTITLAPGVISLFKFVLQEVFITKNLTRYGTLDIQKKICDAERGVPLIINTAQLRRQAQQLVTEHGLQNGPWGWNGLWGIGRRAWLSAYRTHYNGTYNWPDNSPVIGSVFTAGDFVTDVLQLSYSLAAQLAEGGKIVMTPTNTIFSEEYPVLCKRIY</sequence>
<reference evidence="2" key="1">
    <citation type="submission" date="2025-08" db="UniProtKB">
        <authorList>
            <consortium name="RefSeq"/>
        </authorList>
    </citation>
    <scope>IDENTIFICATION</scope>
    <source>
        <tissue evidence="2">Whole organism</tissue>
    </source>
</reference>
<keyword evidence="1" id="KW-1185">Reference proteome</keyword>
<evidence type="ECO:0000313" key="1">
    <source>
        <dbReference type="Proteomes" id="UP000694843"/>
    </source>
</evidence>
<accession>A0A979FLU6</accession>
<dbReference type="AlphaFoldDB" id="A0A979FLU6"/>
<proteinExistence type="predicted"/>